<dbReference type="NCBIfam" id="NF040786">
    <property type="entry name" value="LysR_Sec_metab"/>
    <property type="match status" value="1"/>
</dbReference>
<dbReference type="GO" id="GO:0003700">
    <property type="term" value="F:DNA-binding transcription factor activity"/>
    <property type="evidence" value="ECO:0007669"/>
    <property type="project" value="InterPro"/>
</dbReference>
<dbReference type="SUPFAM" id="SSF53850">
    <property type="entry name" value="Periplasmic binding protein-like II"/>
    <property type="match status" value="1"/>
</dbReference>
<comment type="similarity">
    <text evidence="1">Belongs to the LysR transcriptional regulatory family.</text>
</comment>
<keyword evidence="4" id="KW-0804">Transcription</keyword>
<evidence type="ECO:0000259" key="5">
    <source>
        <dbReference type="PROSITE" id="PS50931"/>
    </source>
</evidence>
<dbReference type="Pfam" id="PF03466">
    <property type="entry name" value="LysR_substrate"/>
    <property type="match status" value="1"/>
</dbReference>
<evidence type="ECO:0000256" key="3">
    <source>
        <dbReference type="ARBA" id="ARBA00023125"/>
    </source>
</evidence>
<dbReference type="Proteomes" id="UP000824192">
    <property type="component" value="Unassembled WGS sequence"/>
</dbReference>
<dbReference type="GO" id="GO:0000976">
    <property type="term" value="F:transcription cis-regulatory region binding"/>
    <property type="evidence" value="ECO:0007669"/>
    <property type="project" value="TreeGrafter"/>
</dbReference>
<evidence type="ECO:0000313" key="7">
    <source>
        <dbReference type="Proteomes" id="UP000824192"/>
    </source>
</evidence>
<keyword evidence="3" id="KW-0238">DNA-binding</keyword>
<reference evidence="6" key="1">
    <citation type="journal article" date="2021" name="PeerJ">
        <title>Extensive microbial diversity within the chicken gut microbiome revealed by metagenomics and culture.</title>
        <authorList>
            <person name="Gilroy R."/>
            <person name="Ravi A."/>
            <person name="Getino M."/>
            <person name="Pursley I."/>
            <person name="Horton D.L."/>
            <person name="Alikhan N.F."/>
            <person name="Baker D."/>
            <person name="Gharbi K."/>
            <person name="Hall N."/>
            <person name="Watson M."/>
            <person name="Adriaenssens E.M."/>
            <person name="Foster-Nyarko E."/>
            <person name="Jarju S."/>
            <person name="Secka A."/>
            <person name="Antonio M."/>
            <person name="Oren A."/>
            <person name="Chaudhuri R.R."/>
            <person name="La Ragione R."/>
            <person name="Hildebrand F."/>
            <person name="Pallen M.J."/>
        </authorList>
    </citation>
    <scope>NUCLEOTIDE SEQUENCE</scope>
    <source>
        <strain evidence="6">ChiGjej6B6-1540</strain>
    </source>
</reference>
<dbReference type="InterPro" id="IPR005119">
    <property type="entry name" value="LysR_subst-bd"/>
</dbReference>
<dbReference type="PANTHER" id="PTHR30126:SF39">
    <property type="entry name" value="HTH-TYPE TRANSCRIPTIONAL REGULATOR CYSL"/>
    <property type="match status" value="1"/>
</dbReference>
<dbReference type="AlphaFoldDB" id="A0A9D1RVP8"/>
<dbReference type="Gene3D" id="3.40.190.290">
    <property type="match status" value="1"/>
</dbReference>
<dbReference type="InterPro" id="IPR047788">
    <property type="entry name" value="LysR-like_Sec_metab"/>
</dbReference>
<dbReference type="PRINTS" id="PR00039">
    <property type="entry name" value="HTHLYSR"/>
</dbReference>
<name>A0A9D1RVP8_9FIRM</name>
<evidence type="ECO:0000256" key="1">
    <source>
        <dbReference type="ARBA" id="ARBA00009437"/>
    </source>
</evidence>
<keyword evidence="2" id="KW-0805">Transcription regulation</keyword>
<dbReference type="InterPro" id="IPR000847">
    <property type="entry name" value="LysR_HTH_N"/>
</dbReference>
<evidence type="ECO:0000313" key="6">
    <source>
        <dbReference type="EMBL" id="HIW93667.1"/>
    </source>
</evidence>
<organism evidence="6 7">
    <name type="scientific">Candidatus Flavonifractor merdipullorum</name>
    <dbReference type="NCBI Taxonomy" id="2838590"/>
    <lineage>
        <taxon>Bacteria</taxon>
        <taxon>Bacillati</taxon>
        <taxon>Bacillota</taxon>
        <taxon>Clostridia</taxon>
        <taxon>Eubacteriales</taxon>
        <taxon>Oscillospiraceae</taxon>
        <taxon>Flavonifractor</taxon>
    </lineage>
</organism>
<dbReference type="Pfam" id="PF00126">
    <property type="entry name" value="HTH_1"/>
    <property type="match status" value="1"/>
</dbReference>
<dbReference type="SUPFAM" id="SSF46785">
    <property type="entry name" value="Winged helix' DNA-binding domain"/>
    <property type="match status" value="1"/>
</dbReference>
<accession>A0A9D1RVP8</accession>
<dbReference type="PANTHER" id="PTHR30126">
    <property type="entry name" value="HTH-TYPE TRANSCRIPTIONAL REGULATOR"/>
    <property type="match status" value="1"/>
</dbReference>
<reference evidence="6" key="2">
    <citation type="submission" date="2021-04" db="EMBL/GenBank/DDBJ databases">
        <authorList>
            <person name="Gilroy R."/>
        </authorList>
    </citation>
    <scope>NUCLEOTIDE SEQUENCE</scope>
    <source>
        <strain evidence="6">ChiGjej6B6-1540</strain>
    </source>
</reference>
<evidence type="ECO:0000256" key="2">
    <source>
        <dbReference type="ARBA" id="ARBA00023015"/>
    </source>
</evidence>
<feature type="domain" description="HTH lysR-type" evidence="5">
    <location>
        <begin position="32"/>
        <end position="89"/>
    </location>
</feature>
<dbReference type="EMBL" id="DXGA01000084">
    <property type="protein sequence ID" value="HIW93667.1"/>
    <property type="molecule type" value="Genomic_DNA"/>
</dbReference>
<proteinExistence type="inferred from homology"/>
<sequence length="333" mass="36411">MVSTSLVVDGSILTPIHRVCNGVLVRKEGCTVQLKQLEVFVQVARLRSFSRAADALYLTQPTVSAHISALETELGAQLMLRSTRELQLTAAGQALLHYAVQIMGLTRKAEEAVRAAGDTLQGALTIAASTVPSQYLLPRVLAKLHQRWPEIRFQISQGDSGEAARRVAEHEAELGIIGTPVRRAGCECISCGSERLVIVTPNTEAYANLSGFFPAEKLRTAPFLVREPGSGTRRQSETFLKGIGVEPRSLRVAAQLQSTEAILQGVRYGLGIAIVSGLAAAEYASTGHILIFDHESPLLTRQFYLFYHRGRPLSPAAEQFRRELPRMLKELLC</sequence>
<evidence type="ECO:0000256" key="4">
    <source>
        <dbReference type="ARBA" id="ARBA00023163"/>
    </source>
</evidence>
<comment type="caution">
    <text evidence="6">The sequence shown here is derived from an EMBL/GenBank/DDBJ whole genome shotgun (WGS) entry which is preliminary data.</text>
</comment>
<dbReference type="InterPro" id="IPR036388">
    <property type="entry name" value="WH-like_DNA-bd_sf"/>
</dbReference>
<dbReference type="InterPro" id="IPR036390">
    <property type="entry name" value="WH_DNA-bd_sf"/>
</dbReference>
<protein>
    <submittedName>
        <fullName evidence="6">LysR family transcriptional regulator</fullName>
    </submittedName>
</protein>
<gene>
    <name evidence="6" type="ORF">H9868_03915</name>
</gene>
<dbReference type="PROSITE" id="PS50931">
    <property type="entry name" value="HTH_LYSR"/>
    <property type="match status" value="1"/>
</dbReference>
<dbReference type="FunFam" id="1.10.10.10:FF:000001">
    <property type="entry name" value="LysR family transcriptional regulator"/>
    <property type="match status" value="1"/>
</dbReference>
<dbReference type="Gene3D" id="1.10.10.10">
    <property type="entry name" value="Winged helix-like DNA-binding domain superfamily/Winged helix DNA-binding domain"/>
    <property type="match status" value="1"/>
</dbReference>